<evidence type="ECO:0000313" key="5">
    <source>
        <dbReference type="EMBL" id="MCD7461398.1"/>
    </source>
</evidence>
<dbReference type="Proteomes" id="UP000823775">
    <property type="component" value="Unassembled WGS sequence"/>
</dbReference>
<gene>
    <name evidence="5" type="ORF">HAX54_046043</name>
</gene>
<comment type="pathway">
    <text evidence="1">Alkaloid biosynthesis.</text>
</comment>
<comment type="caution">
    <text evidence="5">The sequence shown here is derived from an EMBL/GenBank/DDBJ whole genome shotgun (WGS) entry which is preliminary data.</text>
</comment>
<accession>A0ABS8SRF0</accession>
<proteinExistence type="inferred from homology"/>
<dbReference type="PANTHER" id="PTHR31623">
    <property type="entry name" value="F21J9.9"/>
    <property type="match status" value="1"/>
</dbReference>
<keyword evidence="3" id="KW-0808">Transferase</keyword>
<evidence type="ECO:0000256" key="4">
    <source>
        <dbReference type="ARBA" id="ARBA00023315"/>
    </source>
</evidence>
<dbReference type="Gene3D" id="3.30.559.10">
    <property type="entry name" value="Chloramphenicol acetyltransferase-like domain"/>
    <property type="match status" value="1"/>
</dbReference>
<keyword evidence="6" id="KW-1185">Reference proteome</keyword>
<evidence type="ECO:0000256" key="1">
    <source>
        <dbReference type="ARBA" id="ARBA00004913"/>
    </source>
</evidence>
<dbReference type="Pfam" id="PF02458">
    <property type="entry name" value="Transferase"/>
    <property type="match status" value="1"/>
</dbReference>
<name>A0ABS8SRF0_DATST</name>
<dbReference type="InterPro" id="IPR023213">
    <property type="entry name" value="CAT-like_dom_sf"/>
</dbReference>
<sequence length="105" mass="11381">MSVYIMAGGTKQISKLLENSVSKTLAYYYPWAGRSIDNATIHCNDTGAKFLEVQINSSMDNVVNNPDPSIKDLTFPQGLPWRNDADGSALIVAQLSHFDCGGIAT</sequence>
<dbReference type="EMBL" id="JACEIK010000721">
    <property type="protein sequence ID" value="MCD7461398.1"/>
    <property type="molecule type" value="Genomic_DNA"/>
</dbReference>
<evidence type="ECO:0000256" key="3">
    <source>
        <dbReference type="ARBA" id="ARBA00022679"/>
    </source>
</evidence>
<keyword evidence="4" id="KW-0012">Acyltransferase</keyword>
<dbReference type="PANTHER" id="PTHR31623:SF88">
    <property type="entry name" value="ACYLSUGAR ACYLTRANSFERASE 3-LIKE"/>
    <property type="match status" value="1"/>
</dbReference>
<evidence type="ECO:0000256" key="2">
    <source>
        <dbReference type="ARBA" id="ARBA00009861"/>
    </source>
</evidence>
<organism evidence="5 6">
    <name type="scientific">Datura stramonium</name>
    <name type="common">Jimsonweed</name>
    <name type="synonym">Common thornapple</name>
    <dbReference type="NCBI Taxonomy" id="4076"/>
    <lineage>
        <taxon>Eukaryota</taxon>
        <taxon>Viridiplantae</taxon>
        <taxon>Streptophyta</taxon>
        <taxon>Embryophyta</taxon>
        <taxon>Tracheophyta</taxon>
        <taxon>Spermatophyta</taxon>
        <taxon>Magnoliopsida</taxon>
        <taxon>eudicotyledons</taxon>
        <taxon>Gunneridae</taxon>
        <taxon>Pentapetalae</taxon>
        <taxon>asterids</taxon>
        <taxon>lamiids</taxon>
        <taxon>Solanales</taxon>
        <taxon>Solanaceae</taxon>
        <taxon>Solanoideae</taxon>
        <taxon>Datureae</taxon>
        <taxon>Datura</taxon>
    </lineage>
</organism>
<reference evidence="5 6" key="1">
    <citation type="journal article" date="2021" name="BMC Genomics">
        <title>Datura genome reveals duplications of psychoactive alkaloid biosynthetic genes and high mutation rate following tissue culture.</title>
        <authorList>
            <person name="Rajewski A."/>
            <person name="Carter-House D."/>
            <person name="Stajich J."/>
            <person name="Litt A."/>
        </authorList>
    </citation>
    <scope>NUCLEOTIDE SEQUENCE [LARGE SCALE GENOMIC DNA]</scope>
    <source>
        <strain evidence="5">AR-01</strain>
    </source>
</reference>
<protein>
    <submittedName>
        <fullName evidence="5">Uncharacterized protein</fullName>
    </submittedName>
</protein>
<comment type="similarity">
    <text evidence="2">Belongs to the plant acyltransferase family.</text>
</comment>
<evidence type="ECO:0000313" key="6">
    <source>
        <dbReference type="Proteomes" id="UP000823775"/>
    </source>
</evidence>